<reference evidence="2" key="1">
    <citation type="submission" date="2023-06" db="EMBL/GenBank/DDBJ databases">
        <title>Reference genome for the Northern bat (Eptesicus nilssonii), a most northern bat species.</title>
        <authorList>
            <person name="Laine V.N."/>
            <person name="Pulliainen A.T."/>
            <person name="Lilley T.M."/>
        </authorList>
    </citation>
    <scope>NUCLEOTIDE SEQUENCE</scope>
    <source>
        <strain evidence="2">BLF_Eptnil</strain>
        <tissue evidence="2">Kidney</tissue>
    </source>
</reference>
<accession>A0AA40I4U8</accession>
<evidence type="ECO:0000313" key="2">
    <source>
        <dbReference type="EMBL" id="KAK1342530.1"/>
    </source>
</evidence>
<dbReference type="Proteomes" id="UP001177744">
    <property type="component" value="Unassembled WGS sequence"/>
</dbReference>
<comment type="caution">
    <text evidence="2">The sequence shown here is derived from an EMBL/GenBank/DDBJ whole genome shotgun (WGS) entry which is preliminary data.</text>
</comment>
<keyword evidence="3" id="KW-1185">Reference proteome</keyword>
<organism evidence="2 3">
    <name type="scientific">Cnephaeus nilssonii</name>
    <name type="common">Northern bat</name>
    <name type="synonym">Eptesicus nilssonii</name>
    <dbReference type="NCBI Taxonomy" id="3371016"/>
    <lineage>
        <taxon>Eukaryota</taxon>
        <taxon>Metazoa</taxon>
        <taxon>Chordata</taxon>
        <taxon>Craniata</taxon>
        <taxon>Vertebrata</taxon>
        <taxon>Euteleostomi</taxon>
        <taxon>Mammalia</taxon>
        <taxon>Eutheria</taxon>
        <taxon>Laurasiatheria</taxon>
        <taxon>Chiroptera</taxon>
        <taxon>Yangochiroptera</taxon>
        <taxon>Vespertilionidae</taxon>
        <taxon>Cnephaeus</taxon>
    </lineage>
</organism>
<gene>
    <name evidence="2" type="ORF">QTO34_015295</name>
</gene>
<evidence type="ECO:0000313" key="3">
    <source>
        <dbReference type="Proteomes" id="UP001177744"/>
    </source>
</evidence>
<protein>
    <submittedName>
        <fullName evidence="2">Uncharacterized protein</fullName>
    </submittedName>
</protein>
<sequence>MRINCRMQSKQNQFGSRFLSSWKDNNLDQRRSLPLGWHYYNKFSHTIQPRLCLIIDSRSDRHPDPSVVGLRGKGPGRSGVRLMEGLGQVLSPQSRPDSAFLSLRPPPGLACLPLGFPGLASPEGQHCCREGTDGGTLGARWQEVVHGAALEILIHPAEPHLQGVCFSKVEGHHPDGPFTHSLGSSRPRTLQPTAKAASTSSTVTAVTAATPAIATALLSTTLSTTSLASASCRVTRAASSITTIITKSTIAIPTATMSTATTAATRATSTTEVSSTTKVVIPTKAHLHDHRRRFQDHFGLFCWMKHEPSLA</sequence>
<dbReference type="EMBL" id="JAULJE010000005">
    <property type="protein sequence ID" value="KAK1342530.1"/>
    <property type="molecule type" value="Genomic_DNA"/>
</dbReference>
<evidence type="ECO:0000256" key="1">
    <source>
        <dbReference type="SAM" id="MobiDB-lite"/>
    </source>
</evidence>
<name>A0AA40I4U8_CNENI</name>
<feature type="region of interest" description="Disordered" evidence="1">
    <location>
        <begin position="176"/>
        <end position="196"/>
    </location>
</feature>
<proteinExistence type="predicted"/>
<dbReference type="AlphaFoldDB" id="A0AA40I4U8"/>
<feature type="compositionally biased region" description="Polar residues" evidence="1">
    <location>
        <begin position="181"/>
        <end position="192"/>
    </location>
</feature>